<evidence type="ECO:0000313" key="10">
    <source>
        <dbReference type="EMBL" id="PXV70200.1"/>
    </source>
</evidence>
<evidence type="ECO:0000256" key="5">
    <source>
        <dbReference type="ARBA" id="ARBA00022643"/>
    </source>
</evidence>
<evidence type="ECO:0000256" key="8">
    <source>
        <dbReference type="ARBA" id="ARBA00031155"/>
    </source>
</evidence>
<evidence type="ECO:0000256" key="4">
    <source>
        <dbReference type="ARBA" id="ARBA00022630"/>
    </source>
</evidence>
<dbReference type="Proteomes" id="UP000248330">
    <property type="component" value="Unassembled WGS sequence"/>
</dbReference>
<keyword evidence="3" id="KW-0216">Detoxification</keyword>
<organism evidence="10 11">
    <name type="scientific">Sinimarinibacterium flocculans</name>
    <dbReference type="NCBI Taxonomy" id="985250"/>
    <lineage>
        <taxon>Bacteria</taxon>
        <taxon>Pseudomonadati</taxon>
        <taxon>Pseudomonadota</taxon>
        <taxon>Gammaproteobacteria</taxon>
        <taxon>Nevskiales</taxon>
        <taxon>Nevskiaceae</taxon>
        <taxon>Sinimarinibacterium</taxon>
    </lineage>
</organism>
<dbReference type="RefSeq" id="WP_110263892.1">
    <property type="nucleotide sequence ID" value="NZ_CAWNXA010000002.1"/>
</dbReference>
<dbReference type="PANTHER" id="PTHR42747:SF3">
    <property type="entry name" value="NITRONATE MONOOXYGENASE-RELATED"/>
    <property type="match status" value="1"/>
</dbReference>
<evidence type="ECO:0000256" key="1">
    <source>
        <dbReference type="ARBA" id="ARBA00001917"/>
    </source>
</evidence>
<name>A0A318ELU2_9GAMM</name>
<comment type="caution">
    <text evidence="10">The sequence shown here is derived from an EMBL/GenBank/DDBJ whole genome shotgun (WGS) entry which is preliminary data.</text>
</comment>
<accession>A0A318ELU2</accession>
<keyword evidence="6" id="KW-0560">Oxidoreductase</keyword>
<dbReference type="GO" id="GO:0018580">
    <property type="term" value="F:nitronate monooxygenase activity"/>
    <property type="evidence" value="ECO:0007669"/>
    <property type="project" value="InterPro"/>
</dbReference>
<evidence type="ECO:0000256" key="2">
    <source>
        <dbReference type="ARBA" id="ARBA00009881"/>
    </source>
</evidence>
<dbReference type="SUPFAM" id="SSF51412">
    <property type="entry name" value="Inosine monophosphate dehydrogenase (IMPDH)"/>
    <property type="match status" value="1"/>
</dbReference>
<evidence type="ECO:0000256" key="7">
    <source>
        <dbReference type="ARBA" id="ARBA00023033"/>
    </source>
</evidence>
<proteinExistence type="inferred from homology"/>
<reference evidence="10 11" key="1">
    <citation type="submission" date="2018-04" db="EMBL/GenBank/DDBJ databases">
        <title>Genomic Encyclopedia of Type Strains, Phase IV (KMG-IV): sequencing the most valuable type-strain genomes for metagenomic binning, comparative biology and taxonomic classification.</title>
        <authorList>
            <person name="Goeker M."/>
        </authorList>
    </citation>
    <scope>NUCLEOTIDE SEQUENCE [LARGE SCALE GENOMIC DNA]</scope>
    <source>
        <strain evidence="10 11">DSM 104150</strain>
    </source>
</reference>
<dbReference type="GO" id="GO:0009636">
    <property type="term" value="P:response to toxic substance"/>
    <property type="evidence" value="ECO:0007669"/>
    <property type="project" value="UniProtKB-KW"/>
</dbReference>
<keyword evidence="11" id="KW-1185">Reference proteome</keyword>
<evidence type="ECO:0000256" key="6">
    <source>
        <dbReference type="ARBA" id="ARBA00023002"/>
    </source>
</evidence>
<keyword evidence="4" id="KW-0285">Flavoprotein</keyword>
<dbReference type="OrthoDB" id="9778912at2"/>
<keyword evidence="7 10" id="KW-0503">Monooxygenase</keyword>
<dbReference type="InterPro" id="IPR013785">
    <property type="entry name" value="Aldolase_TIM"/>
</dbReference>
<comment type="cofactor">
    <cofactor evidence="1">
        <name>FMN</name>
        <dbReference type="ChEBI" id="CHEBI:58210"/>
    </cofactor>
</comment>
<evidence type="ECO:0000256" key="3">
    <source>
        <dbReference type="ARBA" id="ARBA00022575"/>
    </source>
</evidence>
<gene>
    <name evidence="10" type="ORF">C8D93_10252</name>
</gene>
<sequence length="377" mass="40261">MWQRNAFTERLGLRYPIVQGPFGSGLSSLALLATVSEAGGLGSFGVQHLGPEQIRTLGAELRARTERPFNLNLWVSNHDDGGLTLSEAQFAQALARFAPYYAALGIEPPAMPARYGWRFEEQVEALLDVRPAVFSFVYGIPSASVLDACRARGIVTAGAVTTLDEALAMDAAGVDLIVASGMEAGGHRVSFQRSAEDSLTGTLALIPQIVDRVRAPVIAAGGIADGRGVAAALMLGAQGVQIGTAFLACEESGTTPLHREQLFSDAARYTALTRAFSGRLARGIHNEFVDDWRGRESEILPYPIQGWFAGGLRAAALEQKRPGLMSLWSGQAAPLLRHRRASELFSALVRETDAAFGRFVRSSTALDPSTHPEGESA</sequence>
<keyword evidence="5" id="KW-0288">FMN</keyword>
<evidence type="ECO:0000256" key="9">
    <source>
        <dbReference type="ARBA" id="ARBA00049401"/>
    </source>
</evidence>
<dbReference type="AlphaFoldDB" id="A0A318ELU2"/>
<comment type="similarity">
    <text evidence="2">Belongs to the nitronate monooxygenase family. NMO class I subfamily.</text>
</comment>
<evidence type="ECO:0000313" key="11">
    <source>
        <dbReference type="Proteomes" id="UP000248330"/>
    </source>
</evidence>
<dbReference type="PANTHER" id="PTHR42747">
    <property type="entry name" value="NITRONATE MONOOXYGENASE-RELATED"/>
    <property type="match status" value="1"/>
</dbReference>
<dbReference type="CDD" id="cd04730">
    <property type="entry name" value="NPD_like"/>
    <property type="match status" value="1"/>
</dbReference>
<protein>
    <recommendedName>
        <fullName evidence="8">Propionate 3-nitronate monooxygenase</fullName>
    </recommendedName>
</protein>
<comment type="catalytic activity">
    <reaction evidence="9">
        <text>3 propionate 3-nitronate + 3 O2 + H2O = 3 3-oxopropanoate + 2 nitrate + nitrite + H2O2 + 3 H(+)</text>
        <dbReference type="Rhea" id="RHEA:57332"/>
        <dbReference type="ChEBI" id="CHEBI:15377"/>
        <dbReference type="ChEBI" id="CHEBI:15378"/>
        <dbReference type="ChEBI" id="CHEBI:15379"/>
        <dbReference type="ChEBI" id="CHEBI:16240"/>
        <dbReference type="ChEBI" id="CHEBI:16301"/>
        <dbReference type="ChEBI" id="CHEBI:17632"/>
        <dbReference type="ChEBI" id="CHEBI:33190"/>
        <dbReference type="ChEBI" id="CHEBI:136067"/>
    </reaction>
</comment>
<dbReference type="EMBL" id="QICN01000002">
    <property type="protein sequence ID" value="PXV70200.1"/>
    <property type="molecule type" value="Genomic_DNA"/>
</dbReference>
<dbReference type="InterPro" id="IPR004136">
    <property type="entry name" value="NMO"/>
</dbReference>
<dbReference type="Gene3D" id="3.20.20.70">
    <property type="entry name" value="Aldolase class I"/>
    <property type="match status" value="1"/>
</dbReference>
<dbReference type="Pfam" id="PF03060">
    <property type="entry name" value="NMO"/>
    <property type="match status" value="1"/>
</dbReference>